<feature type="transmembrane region" description="Helical" evidence="5">
    <location>
        <begin position="395"/>
        <end position="416"/>
    </location>
</feature>
<dbReference type="InterPro" id="IPR036259">
    <property type="entry name" value="MFS_trans_sf"/>
</dbReference>
<dbReference type="PROSITE" id="PS50850">
    <property type="entry name" value="MFS"/>
    <property type="match status" value="1"/>
</dbReference>
<evidence type="ECO:0000313" key="8">
    <source>
        <dbReference type="Proteomes" id="UP001187682"/>
    </source>
</evidence>
<dbReference type="PANTHER" id="PTHR23507">
    <property type="entry name" value="ZGC:174356"/>
    <property type="match status" value="1"/>
</dbReference>
<feature type="transmembrane region" description="Helical" evidence="5">
    <location>
        <begin position="193"/>
        <end position="214"/>
    </location>
</feature>
<feature type="transmembrane region" description="Helical" evidence="5">
    <location>
        <begin position="428"/>
        <end position="451"/>
    </location>
</feature>
<feature type="transmembrane region" description="Helical" evidence="5">
    <location>
        <begin position="160"/>
        <end position="181"/>
    </location>
</feature>
<feature type="transmembrane region" description="Helical" evidence="5">
    <location>
        <begin position="220"/>
        <end position="241"/>
    </location>
</feature>
<dbReference type="SUPFAM" id="SSF103473">
    <property type="entry name" value="MFS general substrate transporter"/>
    <property type="match status" value="1"/>
</dbReference>
<dbReference type="Proteomes" id="UP001187682">
    <property type="component" value="Unassembled WGS sequence"/>
</dbReference>
<feature type="transmembrane region" description="Helical" evidence="5">
    <location>
        <begin position="286"/>
        <end position="308"/>
    </location>
</feature>
<keyword evidence="2 5" id="KW-0812">Transmembrane</keyword>
<feature type="domain" description="Major facilitator superfamily (MFS) profile" evidence="6">
    <location>
        <begin position="43"/>
        <end position="488"/>
    </location>
</feature>
<proteinExistence type="predicted"/>
<evidence type="ECO:0000313" key="7">
    <source>
        <dbReference type="EMBL" id="SPO05441.1"/>
    </source>
</evidence>
<dbReference type="PANTHER" id="PTHR23507:SF1">
    <property type="entry name" value="FI18259P1-RELATED"/>
    <property type="match status" value="1"/>
</dbReference>
<gene>
    <name evidence="7" type="ORF">DNG_08128</name>
</gene>
<feature type="transmembrane region" description="Helical" evidence="5">
    <location>
        <begin position="328"/>
        <end position="350"/>
    </location>
</feature>
<feature type="transmembrane region" description="Helical" evidence="5">
    <location>
        <begin position="463"/>
        <end position="483"/>
    </location>
</feature>
<keyword evidence="3 5" id="KW-1133">Transmembrane helix</keyword>
<comment type="subcellular location">
    <subcellularLocation>
        <location evidence="1">Membrane</location>
        <topology evidence="1">Multi-pass membrane protein</topology>
    </subcellularLocation>
</comment>
<comment type="caution">
    <text evidence="7">The sequence shown here is derived from an EMBL/GenBank/DDBJ whole genome shotgun (WGS) entry which is preliminary data.</text>
</comment>
<dbReference type="Pfam" id="PF07690">
    <property type="entry name" value="MFS_1"/>
    <property type="match status" value="1"/>
</dbReference>
<feature type="transmembrane region" description="Helical" evidence="5">
    <location>
        <begin position="126"/>
        <end position="148"/>
    </location>
</feature>
<dbReference type="CDD" id="cd06174">
    <property type="entry name" value="MFS"/>
    <property type="match status" value="1"/>
</dbReference>
<name>A0AAE8N2X1_9PEZI</name>
<dbReference type="Gene3D" id="1.20.1250.20">
    <property type="entry name" value="MFS general substrate transporter like domains"/>
    <property type="match status" value="1"/>
</dbReference>
<keyword evidence="8" id="KW-1185">Reference proteome</keyword>
<feature type="transmembrane region" description="Helical" evidence="5">
    <location>
        <begin position="36"/>
        <end position="54"/>
    </location>
</feature>
<evidence type="ECO:0000256" key="2">
    <source>
        <dbReference type="ARBA" id="ARBA00022692"/>
    </source>
</evidence>
<evidence type="ECO:0000256" key="5">
    <source>
        <dbReference type="SAM" id="Phobius"/>
    </source>
</evidence>
<dbReference type="GO" id="GO:0022857">
    <property type="term" value="F:transmembrane transporter activity"/>
    <property type="evidence" value="ECO:0007669"/>
    <property type="project" value="InterPro"/>
</dbReference>
<feature type="transmembrane region" description="Helical" evidence="5">
    <location>
        <begin position="94"/>
        <end position="114"/>
    </location>
</feature>
<sequence>MAVDSEIITVDESAPLLPQPQEDDGVGPRRLKGRTVTTILITCVFFAAFGAALSDLPILRITEDAICRAHLKSVADKIDESLCKDSDVQAELSFIVAMISMFQVIPGLVLGFPYGLLADRLGRRPVICLAVLGITLSIAWTMLVLNHIDYFGDIRLIWTAQIWLVIGGGNNVLVAVAYSIIADVEPAEKLSDAFFMLIVSALVGNLLATFTSSWLMQIDPWIPCFLSLGILTFSGLLLLFFPETLRSKPAADVSDVEQESPASASFAASIRSRLSHLLADIRQSTALIHSYPVMALLLTFLTTGSHARSLQFAPQYLSKNLGWSLSDAGMALTAQVAANIALYVFVIPSLSRLLTSPQLPFRLSPTMKDLYLARASGTLLAIGALLLAFPSAIAAVGGLMIFTLGLGFGTLCRVLVTALVDSNQTARLYTIISILNGAGELSSGPAIAWLFKVGMKMGDGMCGLPFIAVAGVCAIAAVLVFTVQGSALTKDDSANEAEEES</sequence>
<dbReference type="InterPro" id="IPR011701">
    <property type="entry name" value="MFS"/>
</dbReference>
<evidence type="ECO:0000259" key="6">
    <source>
        <dbReference type="PROSITE" id="PS50850"/>
    </source>
</evidence>
<accession>A0AAE8N2X1</accession>
<dbReference type="EMBL" id="ONZQ02000013">
    <property type="protein sequence ID" value="SPO05441.1"/>
    <property type="molecule type" value="Genomic_DNA"/>
</dbReference>
<organism evidence="7 8">
    <name type="scientific">Cephalotrichum gorgonifer</name>
    <dbReference type="NCBI Taxonomy" id="2041049"/>
    <lineage>
        <taxon>Eukaryota</taxon>
        <taxon>Fungi</taxon>
        <taxon>Dikarya</taxon>
        <taxon>Ascomycota</taxon>
        <taxon>Pezizomycotina</taxon>
        <taxon>Sordariomycetes</taxon>
        <taxon>Hypocreomycetidae</taxon>
        <taxon>Microascales</taxon>
        <taxon>Microascaceae</taxon>
        <taxon>Cephalotrichum</taxon>
    </lineage>
</organism>
<dbReference type="GO" id="GO:0016020">
    <property type="term" value="C:membrane"/>
    <property type="evidence" value="ECO:0007669"/>
    <property type="project" value="UniProtKB-SubCell"/>
</dbReference>
<evidence type="ECO:0000256" key="1">
    <source>
        <dbReference type="ARBA" id="ARBA00004141"/>
    </source>
</evidence>
<dbReference type="InterPro" id="IPR020846">
    <property type="entry name" value="MFS_dom"/>
</dbReference>
<feature type="transmembrane region" description="Helical" evidence="5">
    <location>
        <begin position="371"/>
        <end position="389"/>
    </location>
</feature>
<reference evidence="7" key="1">
    <citation type="submission" date="2018-03" db="EMBL/GenBank/DDBJ databases">
        <authorList>
            <person name="Guldener U."/>
        </authorList>
    </citation>
    <scope>NUCLEOTIDE SEQUENCE</scope>
</reference>
<evidence type="ECO:0000256" key="3">
    <source>
        <dbReference type="ARBA" id="ARBA00022989"/>
    </source>
</evidence>
<keyword evidence="4 5" id="KW-0472">Membrane</keyword>
<protein>
    <recommendedName>
        <fullName evidence="6">Major facilitator superfamily (MFS) profile domain-containing protein</fullName>
    </recommendedName>
</protein>
<evidence type="ECO:0000256" key="4">
    <source>
        <dbReference type="ARBA" id="ARBA00023136"/>
    </source>
</evidence>
<dbReference type="AlphaFoldDB" id="A0AAE8N2X1"/>